<evidence type="ECO:0000256" key="1">
    <source>
        <dbReference type="ARBA" id="ARBA00009686"/>
    </source>
</evidence>
<comment type="similarity">
    <text evidence="1">Belongs to the phosducin family.</text>
</comment>
<keyword evidence="2" id="KW-0597">Phosphoprotein</keyword>
<evidence type="ECO:0000256" key="2">
    <source>
        <dbReference type="ARBA" id="ARBA00022553"/>
    </source>
</evidence>
<dbReference type="Gene3D" id="3.40.30.10">
    <property type="entry name" value="Glutaredoxin"/>
    <property type="match status" value="1"/>
</dbReference>
<dbReference type="SUPFAM" id="SSF52833">
    <property type="entry name" value="Thioredoxin-like"/>
    <property type="match status" value="1"/>
</dbReference>
<feature type="domain" description="Phosducin" evidence="4">
    <location>
        <begin position="50"/>
        <end position="265"/>
    </location>
</feature>
<evidence type="ECO:0000313" key="5">
    <source>
        <dbReference type="EMBL" id="CAG9833689.1"/>
    </source>
</evidence>
<proteinExistence type="inferred from homology"/>
<dbReference type="PANTHER" id="PTHR46052">
    <property type="entry name" value="PHOSDUCIN-LIKE PROTEIN"/>
    <property type="match status" value="1"/>
</dbReference>
<dbReference type="InterPro" id="IPR051499">
    <property type="entry name" value="Phosducin-like_reg"/>
</dbReference>
<feature type="region of interest" description="Disordered" evidence="3">
    <location>
        <begin position="1"/>
        <end position="63"/>
    </location>
</feature>
<accession>A0A9N9XF68</accession>
<dbReference type="CDD" id="cd02987">
    <property type="entry name" value="Phd_like_Phd"/>
    <property type="match status" value="1"/>
</dbReference>
<dbReference type="InterPro" id="IPR024253">
    <property type="entry name" value="Phosducin_thioredoxin-like_dom"/>
</dbReference>
<dbReference type="InterPro" id="IPR001200">
    <property type="entry name" value="Phosducin"/>
</dbReference>
<dbReference type="Gene3D" id="1.10.168.10">
    <property type="entry name" value="Phosducin, domain 2"/>
    <property type="match status" value="1"/>
</dbReference>
<dbReference type="GO" id="GO:0008277">
    <property type="term" value="P:regulation of G protein-coupled receptor signaling pathway"/>
    <property type="evidence" value="ECO:0007669"/>
    <property type="project" value="InterPro"/>
</dbReference>
<evidence type="ECO:0000256" key="3">
    <source>
        <dbReference type="SAM" id="MobiDB-lite"/>
    </source>
</evidence>
<dbReference type="InterPro" id="IPR023196">
    <property type="entry name" value="Phosducin_N_dom_sf"/>
</dbReference>
<dbReference type="AlphaFoldDB" id="A0A9N9XF68"/>
<reference evidence="5" key="1">
    <citation type="submission" date="2022-01" db="EMBL/GenBank/DDBJ databases">
        <authorList>
            <person name="King R."/>
        </authorList>
    </citation>
    <scope>NUCLEOTIDE SEQUENCE</scope>
</reference>
<dbReference type="InterPro" id="IPR036249">
    <property type="entry name" value="Thioredoxin-like_sf"/>
</dbReference>
<organism evidence="5 6">
    <name type="scientific">Diabrotica balteata</name>
    <name type="common">Banded cucumber beetle</name>
    <dbReference type="NCBI Taxonomy" id="107213"/>
    <lineage>
        <taxon>Eukaryota</taxon>
        <taxon>Metazoa</taxon>
        <taxon>Ecdysozoa</taxon>
        <taxon>Arthropoda</taxon>
        <taxon>Hexapoda</taxon>
        <taxon>Insecta</taxon>
        <taxon>Pterygota</taxon>
        <taxon>Neoptera</taxon>
        <taxon>Endopterygota</taxon>
        <taxon>Coleoptera</taxon>
        <taxon>Polyphaga</taxon>
        <taxon>Cucujiformia</taxon>
        <taxon>Chrysomeloidea</taxon>
        <taxon>Chrysomelidae</taxon>
        <taxon>Galerucinae</taxon>
        <taxon>Diabroticina</taxon>
        <taxon>Diabroticites</taxon>
        <taxon>Diabrotica</taxon>
    </lineage>
</organism>
<name>A0A9N9XF68_DIABA</name>
<gene>
    <name evidence="5" type="ORF">DIABBA_LOCUS7072</name>
</gene>
<evidence type="ECO:0000259" key="4">
    <source>
        <dbReference type="Pfam" id="PF02114"/>
    </source>
</evidence>
<feature type="compositionally biased region" description="Acidic residues" evidence="3">
    <location>
        <begin position="21"/>
        <end position="33"/>
    </location>
</feature>
<feature type="compositionally biased region" description="Basic and acidic residues" evidence="3">
    <location>
        <begin position="1"/>
        <end position="10"/>
    </location>
</feature>
<evidence type="ECO:0000313" key="6">
    <source>
        <dbReference type="Proteomes" id="UP001153709"/>
    </source>
</evidence>
<dbReference type="Pfam" id="PF02114">
    <property type="entry name" value="Phosducin"/>
    <property type="match status" value="1"/>
</dbReference>
<dbReference type="Proteomes" id="UP001153709">
    <property type="component" value="Chromosome 4"/>
</dbReference>
<dbReference type="OrthoDB" id="70588at2759"/>
<dbReference type="PANTHER" id="PTHR46052:SF1">
    <property type="entry name" value="PHOSDUCIN-LIKE PROTEIN"/>
    <property type="match status" value="1"/>
</dbReference>
<protein>
    <recommendedName>
        <fullName evidence="4">Phosducin domain-containing protein</fullName>
    </recommendedName>
</protein>
<keyword evidence="6" id="KW-1185">Reference proteome</keyword>
<sequence length="280" mass="31812">MATLEDKILGEKAQYYCSSSEESDNDQNDDDDEPNKPQKEVESAELPDINKWEGTSTNTGPKGVIKDWQRYKQLENEKKFEDETEKIELMKKLTLTVRTSLDEEREKAALEDPELAELLNDDFLIAYQKQRMQEMIQNTNYNFKFGDLIFLQNGQEFLDAIDKEHKAATIIIHIYEDTEACRTMNVCLKSLCKLYVNVKFCCIKGSAAGISQQFKADGVPALLVYKAGNLVGNFIRLSDELGSNFLSEDVQNYLVEHGLLEDKSCTPKLVSSTDNTVDSD</sequence>
<dbReference type="EMBL" id="OU898279">
    <property type="protein sequence ID" value="CAG9833689.1"/>
    <property type="molecule type" value="Genomic_DNA"/>
</dbReference>
<dbReference type="PRINTS" id="PR00677">
    <property type="entry name" value="PHOSDUCIN"/>
</dbReference>